<accession>A0A096N3V0</accession>
<evidence type="ECO:0000259" key="41">
    <source>
        <dbReference type="PROSITE" id="PS50893"/>
    </source>
</evidence>
<evidence type="ECO:0000256" key="26">
    <source>
        <dbReference type="ARBA" id="ARBA00023214"/>
    </source>
</evidence>
<dbReference type="InterPro" id="IPR050173">
    <property type="entry name" value="ABC_transporter_C-like"/>
</dbReference>
<keyword evidence="16" id="KW-0967">Endosome</keyword>
<dbReference type="GO" id="GO:0005260">
    <property type="term" value="F:intracellularly ATP-gated chloride channel activity"/>
    <property type="evidence" value="ECO:0007669"/>
    <property type="project" value="UniProtKB-EC"/>
</dbReference>
<keyword evidence="28" id="KW-0539">Nucleus</keyword>
<evidence type="ECO:0000256" key="31">
    <source>
        <dbReference type="ARBA" id="ARBA00024167"/>
    </source>
</evidence>
<feature type="transmembrane region" description="Helical" evidence="39">
    <location>
        <begin position="852"/>
        <end position="871"/>
    </location>
</feature>
<dbReference type="Pfam" id="PF14396">
    <property type="entry name" value="CFTR_R"/>
    <property type="match status" value="1"/>
</dbReference>
<keyword evidence="23" id="KW-0564">Palmitate</keyword>
<dbReference type="GO" id="GO:0034707">
    <property type="term" value="C:chloride channel complex"/>
    <property type="evidence" value="ECO:0007669"/>
    <property type="project" value="UniProtKB-UniRule"/>
</dbReference>
<dbReference type="EC" id="5.6.1.6" evidence="7 39"/>
<evidence type="ECO:0000256" key="29">
    <source>
        <dbReference type="ARBA" id="ARBA00023288"/>
    </source>
</evidence>
<dbReference type="RefSeq" id="XP_031520705.1">
    <property type="nucleotide sequence ID" value="XM_031664845.1"/>
</dbReference>
<keyword evidence="44" id="KW-1185">Reference proteome</keyword>
<evidence type="ECO:0000256" key="15">
    <source>
        <dbReference type="ARBA" id="ARBA00022741"/>
    </source>
</evidence>
<dbReference type="GO" id="GO:0005524">
    <property type="term" value="F:ATP binding"/>
    <property type="evidence" value="ECO:0007669"/>
    <property type="project" value="UniProtKB-KW"/>
</dbReference>
<keyword evidence="24 39" id="KW-0869">Chloride channel</keyword>
<feature type="domain" description="ABC transmembrane type-1" evidence="42">
    <location>
        <begin position="799"/>
        <end position="1097"/>
    </location>
</feature>
<dbReference type="InterPro" id="IPR003439">
    <property type="entry name" value="ABC_transporter-like_ATP-bd"/>
</dbReference>
<evidence type="ECO:0000256" key="8">
    <source>
        <dbReference type="ARBA" id="ARBA00016668"/>
    </source>
</evidence>
<comment type="function">
    <text evidence="39">Epithelial ion channel that plays an important role in the regulation of epithelial ion and water transport and fluid homeostasis. Mediates the transport of chloride ions across the cell membrane. Possesses an intrinsic ATPase activity and utilizes ATP to gate its channel; the passive flow of anions through the channel is gated by cycles of ATP binding and hydrolysis by the ATP-binding domains. The ion channel is also permeable to HCO(3)(-); selectivity depends on the extracellular chloride concentration. Exerts its function also by modulating the activity of other ion channels and transporters. Contributes to the regulation of the pH and the ion content of the epithelial fluid layer.</text>
</comment>
<sequence length="1420" mass="161913">MQRSPLEKASVVSKLFFSWTRPILRKGYRQRLELSDIYQIPSADSADNLSEKLEREWDRELASKKNPKLINALRRCFFWRFMFYGILLYLGEVTKAVQPLLLGRIIASYDPDNKEERSIAIYLGIGLCLLFIVRTLLLHPAIFGLHHIGMQMRIAMFSLIYKKTLKLSSRVLDKISIGQLVSLLSNNLNKFDEGLALAHFVWIVPLQVALLMGLIWELLQASAFCGLGFLIVLALFQAGLGRMMMKYRDQRAGKINERLVITSEMIENIQSVKAYCWEEAMEKMIENLRQTELKLTRKAAYVRYFNSSAFFFSGFFVVFLSVLPYALIKGIVLRKIFTTISFCIVLRMAVTRQFPWAVQTWYDSLGAINKIQDFLQKQEYKTLEYNLTTTEVVMENVTAFWEETSLLMMIMGELEPSEGKIKHSGRISFCSQFSWIMPGTIKENIIFGVSYDEYRYRSVIKACQLEEDISKFAEKDNIVLGEGGITLSGGQRARISLARAVYKDADLYLLDSPFGYLDVLTEKEIFESCVCKLMANKTRILVTSKMEHLKKADKILILHEGSSYFYGTFSELQNLRPDFSSKLMGYDSFDQFSAERRNSILTETLRRFSLEGDAPVSWTETKKQSFKQTGEFGEKRKNSILNPINSIRKFSIVQKTPLQMNGIEEDSDEPLERRLSLVPDSEQGEVILPRISVISTGPTLQARRRQSVLNLMTHSVNQGQSIHRKTAASTRKVSLAPQANLTELDIYSRRLSQETGLEISEEINEEDLKECFFDDMESIPAVTTWNTYLRYITVHKSLIFVLIWCLVIFLAEVAASLVVLWFLGNTPPQDKGNSTYSRNNSYAVIITRTSSYYVFYIYVGVADTLLAMGFFRGLPLVHTLITVSKILHHKMLHSVLQAPMSTLNTLKAGGILNRFSKDIAILDDLLPLTIFDFIQLLLIVIGAIAVVAVLQPYIFVATVPVIVAFIMLRAYFLQTSQQLKQLESEGRSPIFTHLVTSLKGLWTLRAFGRQPYFETLFHKALNLHTANWFLYLSTLRWFQMRIEMIFVIFFIAVTFISILTTGEGEGTVGIILTLAMNIMSTLQWAVNSSIDVDSLMRSVSRVFKFIDMPTEEGKPTRSTKPYKNGQLSKVMVIENSHVKKDDIWPSGGQMTVKDLTAKYTEGGNPILENISFSISPGQRVGLLGRTGSGKSTLLSAFLRLLNTEGEIQIDGVSWDSITLQQWRKAFGVIPQKVFIFSGTFRKNLDPYEQWSDQEIWKVADEVGLRSVIEQFPGKLDFVLVDGGCVLSHGHKQLMCLARSVLSKAKILLLDEPSAHLDPVTYQIIRRTLKQAFADCTVILCEHRIEAMLECQQFLVIEENKVRQYDSIQKLLNERSLFRQAISPSDRVKLFPHRNSSKCKSQPQIAALKEETEEEVQDTRL</sequence>
<dbReference type="InterPro" id="IPR027417">
    <property type="entry name" value="P-loop_NTPase"/>
</dbReference>
<evidence type="ECO:0000256" key="20">
    <source>
        <dbReference type="ARBA" id="ARBA00022989"/>
    </source>
</evidence>
<comment type="catalytic activity">
    <reaction evidence="37">
        <text>ATP + H2O = ADP + phosphate + H(+)</text>
        <dbReference type="Rhea" id="RHEA:13065"/>
        <dbReference type="ChEBI" id="CHEBI:15377"/>
        <dbReference type="ChEBI" id="CHEBI:15378"/>
        <dbReference type="ChEBI" id="CHEBI:30616"/>
        <dbReference type="ChEBI" id="CHEBI:43474"/>
        <dbReference type="ChEBI" id="CHEBI:456216"/>
    </reaction>
    <physiologicalReaction direction="left-to-right" evidence="37">
        <dbReference type="Rhea" id="RHEA:13066"/>
    </physiologicalReaction>
</comment>
<feature type="transmembrane region" description="Helical" evidence="39">
    <location>
        <begin position="925"/>
        <end position="947"/>
    </location>
</feature>
<dbReference type="GeneTree" id="ENSGT00940000158567"/>
<feature type="transmembrane region" description="Helical" evidence="39">
    <location>
        <begin position="304"/>
        <end position="326"/>
    </location>
</feature>
<dbReference type="GO" id="GO:0005829">
    <property type="term" value="C:cytosol"/>
    <property type="evidence" value="ECO:0007669"/>
    <property type="project" value="TreeGrafter"/>
</dbReference>
<organism evidence="43 44">
    <name type="scientific">Papio anubis</name>
    <name type="common">Olive baboon</name>
    <dbReference type="NCBI Taxonomy" id="9555"/>
    <lineage>
        <taxon>Eukaryota</taxon>
        <taxon>Metazoa</taxon>
        <taxon>Chordata</taxon>
        <taxon>Craniata</taxon>
        <taxon>Vertebrata</taxon>
        <taxon>Euteleostomi</taxon>
        <taxon>Mammalia</taxon>
        <taxon>Eutheria</taxon>
        <taxon>Euarchontoglires</taxon>
        <taxon>Primates</taxon>
        <taxon>Haplorrhini</taxon>
        <taxon>Catarrhini</taxon>
        <taxon>Cercopithecidae</taxon>
        <taxon>Cercopithecinae</taxon>
        <taxon>Papio</taxon>
    </lineage>
</organism>
<evidence type="ECO:0000259" key="42">
    <source>
        <dbReference type="PROSITE" id="PS50929"/>
    </source>
</evidence>
<feature type="domain" description="ABC transporter" evidence="41">
    <location>
        <begin position="1150"/>
        <end position="1383"/>
    </location>
</feature>
<dbReference type="GeneID" id="100126675"/>
<evidence type="ECO:0000256" key="3">
    <source>
        <dbReference type="ARBA" id="ARBA00004424"/>
    </source>
</evidence>
<evidence type="ECO:0000256" key="9">
    <source>
        <dbReference type="ARBA" id="ARBA00022448"/>
    </source>
</evidence>
<evidence type="ECO:0000256" key="1">
    <source>
        <dbReference type="ARBA" id="ARBA00004123"/>
    </source>
</evidence>
<keyword evidence="11" id="KW-1017">Isopeptide bond</keyword>
<feature type="compositionally biased region" description="Acidic residues" evidence="40">
    <location>
        <begin position="1410"/>
        <end position="1420"/>
    </location>
</feature>
<feature type="domain" description="ABC transmembrane type-1" evidence="42">
    <location>
        <begin position="86"/>
        <end position="323"/>
    </location>
</feature>
<reference evidence="43" key="2">
    <citation type="submission" date="2025-08" db="UniProtKB">
        <authorList>
            <consortium name="Ensembl"/>
        </authorList>
    </citation>
    <scope>IDENTIFICATION</scope>
</reference>
<evidence type="ECO:0000256" key="33">
    <source>
        <dbReference type="ARBA" id="ARBA00031358"/>
    </source>
</evidence>
<evidence type="ECO:0000256" key="21">
    <source>
        <dbReference type="ARBA" id="ARBA00023065"/>
    </source>
</evidence>
<dbReference type="InterPro" id="IPR011527">
    <property type="entry name" value="ABC1_TM_dom"/>
</dbReference>
<evidence type="ECO:0000256" key="25">
    <source>
        <dbReference type="ARBA" id="ARBA00023180"/>
    </source>
</evidence>
<dbReference type="Proteomes" id="UP000028761">
    <property type="component" value="Chromosome 4"/>
</dbReference>
<evidence type="ECO:0000256" key="40">
    <source>
        <dbReference type="SAM" id="MobiDB-lite"/>
    </source>
</evidence>
<dbReference type="FunFam" id="3.40.50.300:FF:000591">
    <property type="entry name" value="Cystic fibrosis transmembrane conductance regulator"/>
    <property type="match status" value="1"/>
</dbReference>
<dbReference type="PROSITE" id="PS50893">
    <property type="entry name" value="ABC_TRANSPORTER_2"/>
    <property type="match status" value="2"/>
</dbReference>
<keyword evidence="21 39" id="KW-0406">Ion transport</keyword>
<dbReference type="GO" id="GO:0005634">
    <property type="term" value="C:nucleus"/>
    <property type="evidence" value="ECO:0007669"/>
    <property type="project" value="UniProtKB-SubCell"/>
</dbReference>
<evidence type="ECO:0000256" key="12">
    <source>
        <dbReference type="ARBA" id="ARBA00022553"/>
    </source>
</evidence>
<keyword evidence="15 39" id="KW-0547">Nucleotide-binding</keyword>
<comment type="catalytic activity">
    <reaction evidence="31">
        <text>chloride(in) = chloride(out)</text>
        <dbReference type="Rhea" id="RHEA:29823"/>
        <dbReference type="ChEBI" id="CHEBI:17996"/>
    </reaction>
</comment>
<dbReference type="CDD" id="cd18594">
    <property type="entry name" value="ABC_6TM_CFTR_D1"/>
    <property type="match status" value="1"/>
</dbReference>
<evidence type="ECO:0000256" key="2">
    <source>
        <dbReference type="ARBA" id="ARBA00004195"/>
    </source>
</evidence>
<feature type="transmembrane region" description="Helical" evidence="39">
    <location>
        <begin position="1066"/>
        <end position="1086"/>
    </location>
</feature>
<dbReference type="Gene3D" id="1.20.1560.10">
    <property type="entry name" value="ABC transporter type 1, transmembrane domain"/>
    <property type="match status" value="2"/>
</dbReference>
<evidence type="ECO:0000256" key="27">
    <source>
        <dbReference type="ARBA" id="ARBA00023235"/>
    </source>
</evidence>
<evidence type="ECO:0000256" key="30">
    <source>
        <dbReference type="ARBA" id="ARBA00023303"/>
    </source>
</evidence>
<evidence type="ECO:0000256" key="37">
    <source>
        <dbReference type="ARBA" id="ARBA00048778"/>
    </source>
</evidence>
<dbReference type="SUPFAM" id="SSF52540">
    <property type="entry name" value="P-loop containing nucleoside triphosphate hydrolases"/>
    <property type="match status" value="2"/>
</dbReference>
<reference evidence="43" key="3">
    <citation type="submission" date="2025-09" db="UniProtKB">
        <authorList>
            <consortium name="Ensembl"/>
        </authorList>
    </citation>
    <scope>IDENTIFICATION</scope>
</reference>
<dbReference type="SMART" id="SM00382">
    <property type="entry name" value="AAA"/>
    <property type="match status" value="1"/>
</dbReference>
<evidence type="ECO:0000256" key="17">
    <source>
        <dbReference type="ARBA" id="ARBA00022824"/>
    </source>
</evidence>
<keyword evidence="13 39" id="KW-0812">Transmembrane</keyword>
<evidence type="ECO:0000256" key="28">
    <source>
        <dbReference type="ARBA" id="ARBA00023242"/>
    </source>
</evidence>
<keyword evidence="20 39" id="KW-1133">Transmembrane helix</keyword>
<keyword evidence="25" id="KW-0325">Glycoprotein</keyword>
<protein>
    <recommendedName>
        <fullName evidence="8 39">Cystic fibrosis transmembrane conductance regulator</fullName>
        <ecNumber evidence="7 39">5.6.1.6</ecNumber>
    </recommendedName>
    <alternativeName>
        <fullName evidence="32 39">ATP-binding cassette sub-family C member 7</fullName>
    </alternativeName>
    <alternativeName>
        <fullName evidence="33 39">Channel conductance-controlling ATPase</fullName>
    </alternativeName>
    <alternativeName>
        <fullName evidence="34 39">cAMP-dependent chloride channel</fullName>
    </alternativeName>
</protein>
<dbReference type="CTD" id="1080"/>
<dbReference type="SUPFAM" id="SSF90123">
    <property type="entry name" value="ABC transporter transmembrane region"/>
    <property type="match status" value="2"/>
</dbReference>
<dbReference type="CDD" id="cd18600">
    <property type="entry name" value="ABC_6TM_CFTR_D2"/>
    <property type="match status" value="1"/>
</dbReference>
<reference evidence="43 44" key="1">
    <citation type="submission" date="2012-03" db="EMBL/GenBank/DDBJ databases">
        <title>Whole Genome Assembly of Papio anubis.</title>
        <authorList>
            <person name="Liu Y.L."/>
            <person name="Abraham K.A."/>
            <person name="Akbar H.A."/>
            <person name="Ali S.A."/>
            <person name="Anosike U.A."/>
            <person name="Aqrawi P.A."/>
            <person name="Arias F.A."/>
            <person name="Attaway T.A."/>
            <person name="Awwad R.A."/>
            <person name="Babu C.B."/>
            <person name="Bandaranaike D.B."/>
            <person name="Battles P.B."/>
            <person name="Bell A.B."/>
            <person name="Beltran B.B."/>
            <person name="Berhane-Mersha D.B."/>
            <person name="Bess C.B."/>
            <person name="Bickham C.B."/>
            <person name="Bolden T.B."/>
            <person name="Carter K.C."/>
            <person name="Chau D.C."/>
            <person name="Chavez A.C."/>
            <person name="Clerc-Blankenburg K.C."/>
            <person name="Coyle M.C."/>
            <person name="Dao M.D."/>
            <person name="Davila M.L.D."/>
            <person name="Davy-Carroll L.D."/>
            <person name="Denson S.D."/>
            <person name="Dinh H.D."/>
            <person name="Fernandez S.F."/>
            <person name="Fernando P.F."/>
            <person name="Forbes L.F."/>
            <person name="Francis C.F."/>
            <person name="Francisco L.F."/>
            <person name="Fu Q.F."/>
            <person name="Garcia-Iii R.G."/>
            <person name="Garrett T.G."/>
            <person name="Gross S.G."/>
            <person name="Gubbala S.G."/>
            <person name="Hirani K.H."/>
            <person name="Hogues M.H."/>
            <person name="Hollins B.H."/>
            <person name="Jackson L.J."/>
            <person name="Javaid M.J."/>
            <person name="Jhangiani S.J."/>
            <person name="Johnson A.J."/>
            <person name="Johnson B.J."/>
            <person name="Jones J.J."/>
            <person name="Joshi V.J."/>
            <person name="Kalu J.K."/>
            <person name="Khan N.K."/>
            <person name="Korchina V.K."/>
            <person name="Kovar C.K."/>
            <person name="Lago L.L."/>
            <person name="Lara F.L."/>
            <person name="Le T.-K.L."/>
            <person name="Lee S.L."/>
            <person name="Legall-Iii F.L."/>
            <person name="Lemon S.L."/>
            <person name="Liu J.L."/>
            <person name="Liu Y.-S.L."/>
            <person name="Liyanage D.L."/>
            <person name="Lopez J.L."/>
            <person name="Lorensuhewa L.L."/>
            <person name="Mata R.M."/>
            <person name="Mathew T.M."/>
            <person name="Mercado C.M."/>
            <person name="Mercado I.M."/>
            <person name="Morales K.M."/>
            <person name="Morgan M.M."/>
            <person name="Munidasa M.M."/>
            <person name="Ngo D.N."/>
            <person name="Nguyen L.N."/>
            <person name="Nguyen T.N."/>
            <person name="Nguyen N.N."/>
            <person name="Obregon M.O."/>
            <person name="Okwuonu G.O."/>
            <person name="Ongeri F.O."/>
            <person name="Onwere C.O."/>
            <person name="Osifeso I.O."/>
            <person name="Parra A.P."/>
            <person name="Patil S.P."/>
            <person name="Perez A.P."/>
            <person name="Perez Y.P."/>
            <person name="Pham C.P."/>
            <person name="Pu L.-L.P."/>
            <person name="Puazo M.P."/>
            <person name="Quiroz J.Q."/>
            <person name="Rouhana J.R."/>
            <person name="Ruiz M.R."/>
            <person name="Ruiz S.-J.R."/>
            <person name="Saada N.S."/>
            <person name="Santibanez J.S."/>
            <person name="Scheel M.S."/>
            <person name="Schneider B.S."/>
            <person name="Simmons D.S."/>
            <person name="Sisson I.S."/>
            <person name="Tang L.-Y.T."/>
            <person name="Thornton R.T."/>
            <person name="Tisius J.T."/>
            <person name="Toledanes G.T."/>
            <person name="Trejos Z.T."/>
            <person name="Usmani K.U."/>
            <person name="Varghese R.V."/>
            <person name="Vattathil S.V."/>
            <person name="Vee V.V."/>
            <person name="Walker D.W."/>
            <person name="Weissenberger G.W."/>
            <person name="White C.W."/>
            <person name="Williams A.W."/>
            <person name="Woodworth J.W."/>
            <person name="Wright R.W."/>
            <person name="Zhu Y.Z."/>
            <person name="Han Y.H."/>
            <person name="Newsham I.N."/>
            <person name="Nazareth L.N."/>
            <person name="Worley K.W."/>
            <person name="Muzny D.M."/>
            <person name="Rogers J.R."/>
            <person name="Gibbs R.G."/>
        </authorList>
    </citation>
    <scope>NUCLEOTIDE SEQUENCE [LARGE SCALE GENOMIC DNA]</scope>
</reference>
<evidence type="ECO:0000256" key="39">
    <source>
        <dbReference type="RuleBase" id="RU362037"/>
    </source>
</evidence>
<comment type="subcellular location">
    <subcellularLocation>
        <location evidence="3">Apical cell membrane</location>
        <topology evidence="3">Multi-pass membrane protein</topology>
    </subcellularLocation>
    <subcellularLocation>
        <location evidence="39">Cell membrane</location>
        <topology evidence="39">Multi-pass membrane protein</topology>
    </subcellularLocation>
    <subcellularLocation>
        <location evidence="5">Early endosome membrane</location>
        <topology evidence="5">Multi-pass membrane protein</topology>
    </subcellularLocation>
    <subcellularLocation>
        <location evidence="4">Endoplasmic reticulum membrane</location>
        <topology evidence="4">Multi-pass membrane protein</topology>
    </subcellularLocation>
    <subcellularLocation>
        <location evidence="1">Nucleus</location>
    </subcellularLocation>
    <subcellularLocation>
        <location evidence="2">Recycling endosome membrane</location>
        <topology evidence="2">Multi-pass membrane protein</topology>
    </subcellularLocation>
</comment>
<evidence type="ECO:0000256" key="23">
    <source>
        <dbReference type="ARBA" id="ARBA00023139"/>
    </source>
</evidence>
<evidence type="ECO:0000256" key="34">
    <source>
        <dbReference type="ARBA" id="ARBA00033163"/>
    </source>
</evidence>
<keyword evidence="30 39" id="KW-0407">Ion channel</keyword>
<evidence type="ECO:0000256" key="38">
    <source>
        <dbReference type="ARBA" id="ARBA00093570"/>
    </source>
</evidence>
<dbReference type="PANTHER" id="PTHR24223:SF19">
    <property type="entry name" value="CYSTIC FIBROSIS TRANSMEMBRANE CONDUCTANCE REGULATOR"/>
    <property type="match status" value="1"/>
</dbReference>
<dbReference type="GO" id="GO:0031901">
    <property type="term" value="C:early endosome membrane"/>
    <property type="evidence" value="ECO:0007669"/>
    <property type="project" value="UniProtKB-SubCell"/>
</dbReference>
<dbReference type="Gene3D" id="3.40.50.300">
    <property type="entry name" value="P-loop containing nucleotide triphosphate hydrolases"/>
    <property type="match status" value="2"/>
</dbReference>
<dbReference type="InterPro" id="IPR003593">
    <property type="entry name" value="AAA+_ATPase"/>
</dbReference>
<feature type="transmembrane region" description="Helical" evidence="39">
    <location>
        <begin position="221"/>
        <end position="241"/>
    </location>
</feature>
<feature type="transmembrane region" description="Helical" evidence="39">
    <location>
        <begin position="1042"/>
        <end position="1060"/>
    </location>
</feature>
<feature type="transmembrane region" description="Helical" evidence="39">
    <location>
        <begin position="798"/>
        <end position="823"/>
    </location>
</feature>
<dbReference type="GO" id="GO:0140359">
    <property type="term" value="F:ABC-type transporter activity"/>
    <property type="evidence" value="ECO:0007669"/>
    <property type="project" value="InterPro"/>
</dbReference>
<dbReference type="Pfam" id="PF00664">
    <property type="entry name" value="ABC_membrane"/>
    <property type="match status" value="2"/>
</dbReference>
<dbReference type="Bgee" id="ENSPANG00000015987">
    <property type="expression patterns" value="Expressed in pancreas and 33 other cell types or tissues"/>
</dbReference>
<evidence type="ECO:0000256" key="6">
    <source>
        <dbReference type="ARBA" id="ARBA00009118"/>
    </source>
</evidence>
<dbReference type="NCBIfam" id="TIGR01271">
    <property type="entry name" value="CFTR_protein"/>
    <property type="match status" value="1"/>
</dbReference>
<dbReference type="PROSITE" id="PS50929">
    <property type="entry name" value="ABC_TM1F"/>
    <property type="match status" value="2"/>
</dbReference>
<keyword evidence="14" id="KW-0677">Repeat</keyword>
<feature type="transmembrane region" description="Helical" evidence="39">
    <location>
        <begin position="119"/>
        <end position="143"/>
    </location>
</feature>
<feature type="domain" description="ABC transporter" evidence="41">
    <location>
        <begin position="365"/>
        <end position="585"/>
    </location>
</feature>
<keyword evidence="9 39" id="KW-0813">Transport</keyword>
<evidence type="ECO:0000313" key="43">
    <source>
        <dbReference type="Ensembl" id="ENSPANP00000007041.2"/>
    </source>
</evidence>
<evidence type="ECO:0000256" key="14">
    <source>
        <dbReference type="ARBA" id="ARBA00022737"/>
    </source>
</evidence>
<evidence type="ECO:0000256" key="16">
    <source>
        <dbReference type="ARBA" id="ARBA00022753"/>
    </source>
</evidence>
<evidence type="ECO:0000256" key="10">
    <source>
        <dbReference type="ARBA" id="ARBA00022475"/>
    </source>
</evidence>
<keyword evidence="26 39" id="KW-0868">Chloride</keyword>
<evidence type="ECO:0000256" key="22">
    <source>
        <dbReference type="ARBA" id="ARBA00023136"/>
    </source>
</evidence>
<dbReference type="FunFam" id="1.20.1560.10:FF:000019">
    <property type="entry name" value="Cystic fibrosis transmembrane conductance regulator"/>
    <property type="match status" value="1"/>
</dbReference>
<comment type="subunit">
    <text evidence="38">Monomer; does not require oligomerization for channel activity. May form oligomers in the membrane. Interacts with SLC26A3, SLC26A6 and NHERF1. Interacts with SHANK2. Interacts with MYO6. Interacts (via C-terminus) with GOPC (via PDZ domain); this promotes CFTR internalization and thereby decreases channel activity. Interacts with SLC4A7 through NHERF1. Found in a complex with MYO5B and RAB11A. Interacts with ANO1. Interacts with SLC26A8. Interacts with AHCYL1; the interaction increases CFTR activity. Interacts with CSE1L. The core-glycosylated form interacts with GORASP2 (via PDZ GRASP-type 1 domain) in respone to ER stress. Interacts with MARCHF2; the interaction leads to CFTR ubiqtuitination and degradation. Interacts with ADGRG2.</text>
</comment>
<dbReference type="InterPro" id="IPR025837">
    <property type="entry name" value="CFTR_reg_dom"/>
</dbReference>
<keyword evidence="27" id="KW-0413">Isomerase</keyword>
<comment type="catalytic activity">
    <reaction evidence="35 39">
        <text>ATP + H2O + closed Cl(-) channel = ADP + phosphate + open Cl(-) channel.</text>
        <dbReference type="EC" id="5.6.1.6"/>
    </reaction>
</comment>
<evidence type="ECO:0000256" key="11">
    <source>
        <dbReference type="ARBA" id="ARBA00022499"/>
    </source>
</evidence>
<dbReference type="PANTHER" id="PTHR24223">
    <property type="entry name" value="ATP-BINDING CASSETTE SUB-FAMILY C"/>
    <property type="match status" value="1"/>
</dbReference>
<keyword evidence="29" id="KW-0449">Lipoprotein</keyword>
<keyword evidence="17" id="KW-0256">Endoplasmic reticulum</keyword>
<proteinExistence type="inferred from homology"/>
<evidence type="ECO:0000256" key="36">
    <source>
        <dbReference type="ARBA" id="ARBA00044653"/>
    </source>
</evidence>
<dbReference type="GO" id="GO:0016324">
    <property type="term" value="C:apical plasma membrane"/>
    <property type="evidence" value="ECO:0007669"/>
    <property type="project" value="UniProtKB-SubCell"/>
</dbReference>
<evidence type="ECO:0000256" key="18">
    <source>
        <dbReference type="ARBA" id="ARBA00022840"/>
    </source>
</evidence>
<evidence type="ECO:0000256" key="5">
    <source>
        <dbReference type="ARBA" id="ARBA00004520"/>
    </source>
</evidence>
<dbReference type="GO" id="GO:0005789">
    <property type="term" value="C:endoplasmic reticulum membrane"/>
    <property type="evidence" value="ECO:0007669"/>
    <property type="project" value="UniProtKB-SubCell"/>
</dbReference>
<dbReference type="FunFam" id="1.20.1560.10:FF:000017">
    <property type="entry name" value="Cystic fibrosis transmembrane conductance regulator"/>
    <property type="match status" value="1"/>
</dbReference>
<name>A0A096N3V0_PAPAN</name>
<comment type="catalytic activity">
    <reaction evidence="36">
        <text>hydrogencarbonate(in) = hydrogencarbonate(out)</text>
        <dbReference type="Rhea" id="RHEA:28695"/>
        <dbReference type="ChEBI" id="CHEBI:17544"/>
    </reaction>
</comment>
<feature type="transmembrane region" description="Helical" evidence="39">
    <location>
        <begin position="195"/>
        <end position="215"/>
    </location>
</feature>
<dbReference type="GO" id="GO:0016887">
    <property type="term" value="F:ATP hydrolysis activity"/>
    <property type="evidence" value="ECO:0007669"/>
    <property type="project" value="InterPro"/>
</dbReference>
<evidence type="ECO:0000256" key="19">
    <source>
        <dbReference type="ARBA" id="ARBA00022843"/>
    </source>
</evidence>
<feature type="region of interest" description="Disordered" evidence="40">
    <location>
        <begin position="1401"/>
        <end position="1420"/>
    </location>
</feature>
<dbReference type="InterPro" id="IPR009147">
    <property type="entry name" value="CFTR/ABCC7"/>
</dbReference>
<evidence type="ECO:0000256" key="13">
    <source>
        <dbReference type="ARBA" id="ARBA00022692"/>
    </source>
</evidence>
<dbReference type="InterPro" id="IPR036640">
    <property type="entry name" value="ABC1_TM_sf"/>
</dbReference>
<keyword evidence="12 39" id="KW-0597">Phosphoprotein</keyword>
<evidence type="ECO:0000256" key="7">
    <source>
        <dbReference type="ARBA" id="ARBA00012195"/>
    </source>
</evidence>
<evidence type="ECO:0000256" key="35">
    <source>
        <dbReference type="ARBA" id="ARBA00034073"/>
    </source>
</evidence>
<keyword evidence="22 39" id="KW-0472">Membrane</keyword>
<keyword evidence="18 39" id="KW-0067">ATP-binding</keyword>
<gene>
    <name evidence="43" type="primary">CFTR</name>
</gene>
<evidence type="ECO:0000256" key="4">
    <source>
        <dbReference type="ARBA" id="ARBA00004477"/>
    </source>
</evidence>
<keyword evidence="19" id="KW-0832">Ubl conjugation</keyword>
<dbReference type="Ensembl" id="ENSPANT00000005657.3">
    <property type="protein sequence ID" value="ENSPANP00000007041.2"/>
    <property type="gene ID" value="ENSPANG00000015987.4"/>
</dbReference>
<dbReference type="CDD" id="cd03289">
    <property type="entry name" value="ABCC_CFTR2"/>
    <property type="match status" value="1"/>
</dbReference>
<dbReference type="PROSITE" id="PS00211">
    <property type="entry name" value="ABC_TRANSPORTER_1"/>
    <property type="match status" value="1"/>
</dbReference>
<dbReference type="GO" id="GO:0015701">
    <property type="term" value="P:bicarbonate transport"/>
    <property type="evidence" value="ECO:0007669"/>
    <property type="project" value="TreeGrafter"/>
</dbReference>
<dbReference type="PRINTS" id="PR01851">
    <property type="entry name" value="CYSFIBREGLTR"/>
</dbReference>
<dbReference type="InterPro" id="IPR017871">
    <property type="entry name" value="ABC_transporter-like_CS"/>
</dbReference>
<evidence type="ECO:0000256" key="24">
    <source>
        <dbReference type="ARBA" id="ARBA00023173"/>
    </source>
</evidence>
<comment type="similarity">
    <text evidence="6 39">Belongs to the ABC transporter superfamily. ABCC family. CFTR transporter (TC 3.A.1.202) subfamily.</text>
</comment>
<dbReference type="Pfam" id="PF00005">
    <property type="entry name" value="ABC_tran"/>
    <property type="match status" value="2"/>
</dbReference>
<evidence type="ECO:0000313" key="44">
    <source>
        <dbReference type="Proteomes" id="UP000028761"/>
    </source>
</evidence>
<evidence type="ECO:0000256" key="32">
    <source>
        <dbReference type="ARBA" id="ARBA00029720"/>
    </source>
</evidence>
<dbReference type="GO" id="GO:0055038">
    <property type="term" value="C:recycling endosome membrane"/>
    <property type="evidence" value="ECO:0007669"/>
    <property type="project" value="UniProtKB-SubCell"/>
</dbReference>
<feature type="transmembrane region" description="Helical" evidence="39">
    <location>
        <begin position="953"/>
        <end position="972"/>
    </location>
</feature>
<keyword evidence="10" id="KW-1003">Cell membrane</keyword>